<evidence type="ECO:0000313" key="1">
    <source>
        <dbReference type="EMBL" id="MBX35273.1"/>
    </source>
</evidence>
<protein>
    <submittedName>
        <fullName evidence="1">Uncharacterized protein</fullName>
    </submittedName>
</protein>
<name>A0A2P2MYI1_RHIMU</name>
<accession>A0A2P2MYI1</accession>
<sequence length="42" mass="4767">MTEQNREKGELITFLKCGQDRDIAHPSHFTKSCQGLIRHAIG</sequence>
<reference evidence="1" key="1">
    <citation type="submission" date="2018-02" db="EMBL/GenBank/DDBJ databases">
        <title>Rhizophora mucronata_Transcriptome.</title>
        <authorList>
            <person name="Meera S.P."/>
            <person name="Sreeshan A."/>
            <person name="Augustine A."/>
        </authorList>
    </citation>
    <scope>NUCLEOTIDE SEQUENCE</scope>
    <source>
        <tissue evidence="1">Leaf</tissue>
    </source>
</reference>
<dbReference type="EMBL" id="GGEC01054789">
    <property type="protein sequence ID" value="MBX35273.1"/>
    <property type="molecule type" value="Transcribed_RNA"/>
</dbReference>
<dbReference type="AlphaFoldDB" id="A0A2P2MYI1"/>
<organism evidence="1">
    <name type="scientific">Rhizophora mucronata</name>
    <name type="common">Asiatic mangrove</name>
    <dbReference type="NCBI Taxonomy" id="61149"/>
    <lineage>
        <taxon>Eukaryota</taxon>
        <taxon>Viridiplantae</taxon>
        <taxon>Streptophyta</taxon>
        <taxon>Embryophyta</taxon>
        <taxon>Tracheophyta</taxon>
        <taxon>Spermatophyta</taxon>
        <taxon>Magnoliopsida</taxon>
        <taxon>eudicotyledons</taxon>
        <taxon>Gunneridae</taxon>
        <taxon>Pentapetalae</taxon>
        <taxon>rosids</taxon>
        <taxon>fabids</taxon>
        <taxon>Malpighiales</taxon>
        <taxon>Rhizophoraceae</taxon>
        <taxon>Rhizophora</taxon>
    </lineage>
</organism>
<proteinExistence type="predicted"/>